<dbReference type="OMA" id="TICRESC"/>
<dbReference type="PANTHER" id="PTHR46560">
    <property type="entry name" value="CYPHER, ISOFORM B"/>
    <property type="match status" value="1"/>
</dbReference>
<dbReference type="HOGENOM" id="CLU_070909_0_0_1"/>
<dbReference type="STRING" id="126957.T1JEW8"/>
<dbReference type="EMBL" id="JH432130">
    <property type="status" value="NOT_ANNOTATED_CDS"/>
    <property type="molecule type" value="Genomic_DNA"/>
</dbReference>
<keyword evidence="1" id="KW-1015">Disulfide bond</keyword>
<dbReference type="SMART" id="SM00241">
    <property type="entry name" value="ZP"/>
    <property type="match status" value="1"/>
</dbReference>
<dbReference type="PANTHER" id="PTHR46560:SF4">
    <property type="entry name" value="DUSKY"/>
    <property type="match status" value="1"/>
</dbReference>
<dbReference type="Pfam" id="PF00100">
    <property type="entry name" value="Zona_pellucida"/>
    <property type="match status" value="1"/>
</dbReference>
<dbReference type="eggNOG" id="ENOG502RQNV">
    <property type="taxonomic scope" value="Eukaryota"/>
</dbReference>
<dbReference type="Proteomes" id="UP000014500">
    <property type="component" value="Unassembled WGS sequence"/>
</dbReference>
<evidence type="ECO:0000313" key="3">
    <source>
        <dbReference type="EnsemblMetazoa" id="SMAR012371-PA"/>
    </source>
</evidence>
<proteinExistence type="predicted"/>
<evidence type="ECO:0000256" key="1">
    <source>
        <dbReference type="ARBA" id="ARBA00023157"/>
    </source>
</evidence>
<evidence type="ECO:0000259" key="2">
    <source>
        <dbReference type="PROSITE" id="PS51034"/>
    </source>
</evidence>
<sequence length="320" mass="36009">MAQIVDLNVTCEEDSMKVQMTFDAPFNGIIFPKGYFKDVACRYVTTGADLEYVFFTVFPDECGSTWDNDVERRILETTLVIQGDPHVQESWDSVRRLRCRWPLRIQRQLHFKPLKMSPLEVQNSTFDADDVTCWMDVRLDAGVPPTDPITIGETLSLVIHASDMDNSLDVHVNECYASPTSDGLLDNTSSIQLSDERGCPLRPKLMGAFYKSRQIATSERNASVLAFALINAFAFPDEEFVYFTCHVTICRESCSGDVCTQEIVGDPNYHLPLPPPPLVGPPPHRRIIGPRLKRDVASGVIRMQKSVRIERSHSVLPTSL</sequence>
<keyword evidence="4" id="KW-1185">Reference proteome</keyword>
<dbReference type="Pfam" id="PF25057">
    <property type="entry name" value="CUT_N"/>
    <property type="match status" value="1"/>
</dbReference>
<feature type="domain" description="ZP" evidence="2">
    <location>
        <begin position="10"/>
        <end position="266"/>
    </location>
</feature>
<dbReference type="PhylomeDB" id="T1JEW8"/>
<dbReference type="InterPro" id="IPR042235">
    <property type="entry name" value="ZP-C_dom"/>
</dbReference>
<dbReference type="PROSITE" id="PS51034">
    <property type="entry name" value="ZP_2"/>
    <property type="match status" value="1"/>
</dbReference>
<dbReference type="Gene3D" id="2.60.40.4100">
    <property type="entry name" value="Zona pellucida, ZP-C domain"/>
    <property type="match status" value="1"/>
</dbReference>
<protein>
    <recommendedName>
        <fullName evidence="2">ZP domain-containing protein</fullName>
    </recommendedName>
</protein>
<dbReference type="EnsemblMetazoa" id="SMAR012371-RA">
    <property type="protein sequence ID" value="SMAR012371-PA"/>
    <property type="gene ID" value="SMAR012371"/>
</dbReference>
<dbReference type="InterPro" id="IPR001507">
    <property type="entry name" value="ZP_dom"/>
</dbReference>
<organism evidence="3 4">
    <name type="scientific">Strigamia maritima</name>
    <name type="common">European centipede</name>
    <name type="synonym">Geophilus maritimus</name>
    <dbReference type="NCBI Taxonomy" id="126957"/>
    <lineage>
        <taxon>Eukaryota</taxon>
        <taxon>Metazoa</taxon>
        <taxon>Ecdysozoa</taxon>
        <taxon>Arthropoda</taxon>
        <taxon>Myriapoda</taxon>
        <taxon>Chilopoda</taxon>
        <taxon>Pleurostigmophora</taxon>
        <taxon>Geophilomorpha</taxon>
        <taxon>Linotaeniidae</taxon>
        <taxon>Strigamia</taxon>
    </lineage>
</organism>
<dbReference type="InterPro" id="IPR056953">
    <property type="entry name" value="CUT_N"/>
</dbReference>
<dbReference type="AlphaFoldDB" id="T1JEW8"/>
<reference evidence="4" key="1">
    <citation type="submission" date="2011-05" db="EMBL/GenBank/DDBJ databases">
        <authorList>
            <person name="Richards S.R."/>
            <person name="Qu J."/>
            <person name="Jiang H."/>
            <person name="Jhangiani S.N."/>
            <person name="Agravi P."/>
            <person name="Goodspeed R."/>
            <person name="Gross S."/>
            <person name="Mandapat C."/>
            <person name="Jackson L."/>
            <person name="Mathew T."/>
            <person name="Pu L."/>
            <person name="Thornton R."/>
            <person name="Saada N."/>
            <person name="Wilczek-Boney K.B."/>
            <person name="Lee S."/>
            <person name="Kovar C."/>
            <person name="Wu Y."/>
            <person name="Scherer S.E."/>
            <person name="Worley K.C."/>
            <person name="Muzny D.M."/>
            <person name="Gibbs R."/>
        </authorList>
    </citation>
    <scope>NUCLEOTIDE SEQUENCE</scope>
    <source>
        <strain evidence="4">Brora</strain>
    </source>
</reference>
<dbReference type="InterPro" id="IPR055355">
    <property type="entry name" value="ZP-C"/>
</dbReference>
<accession>T1JEW8</accession>
<evidence type="ECO:0000313" key="4">
    <source>
        <dbReference type="Proteomes" id="UP000014500"/>
    </source>
</evidence>
<reference evidence="3" key="2">
    <citation type="submission" date="2015-02" db="UniProtKB">
        <authorList>
            <consortium name="EnsemblMetazoa"/>
        </authorList>
    </citation>
    <scope>IDENTIFICATION</scope>
</reference>
<name>T1JEW8_STRMM</name>